<organism evidence="10 11">
    <name type="scientific">Cynoglossus semilaevis</name>
    <name type="common">Tongue sole</name>
    <dbReference type="NCBI Taxonomy" id="244447"/>
    <lineage>
        <taxon>Eukaryota</taxon>
        <taxon>Metazoa</taxon>
        <taxon>Chordata</taxon>
        <taxon>Craniata</taxon>
        <taxon>Vertebrata</taxon>
        <taxon>Euteleostomi</taxon>
        <taxon>Actinopterygii</taxon>
        <taxon>Neopterygii</taxon>
        <taxon>Teleostei</taxon>
        <taxon>Neoteleostei</taxon>
        <taxon>Acanthomorphata</taxon>
        <taxon>Carangaria</taxon>
        <taxon>Pleuronectiformes</taxon>
        <taxon>Pleuronectoidei</taxon>
        <taxon>Cynoglossidae</taxon>
        <taxon>Cynoglossinae</taxon>
        <taxon>Cynoglossus</taxon>
    </lineage>
</organism>
<reference evidence="10 11" key="1">
    <citation type="journal article" date="2014" name="Nat. Genet.">
        <title>Whole-genome sequence of a flatfish provides insights into ZW sex chromosome evolution and adaptation to a benthic lifestyle.</title>
        <authorList>
            <person name="Chen S."/>
            <person name="Zhang G."/>
            <person name="Shao C."/>
            <person name="Huang Q."/>
            <person name="Liu G."/>
            <person name="Zhang P."/>
            <person name="Song W."/>
            <person name="An N."/>
            <person name="Chalopin D."/>
            <person name="Volff J.N."/>
            <person name="Hong Y."/>
            <person name="Li Q."/>
            <person name="Sha Z."/>
            <person name="Zhou H."/>
            <person name="Xie M."/>
            <person name="Yu Q."/>
            <person name="Liu Y."/>
            <person name="Xiang H."/>
            <person name="Wang N."/>
            <person name="Wu K."/>
            <person name="Yang C."/>
            <person name="Zhou Q."/>
            <person name="Liao X."/>
            <person name="Yang L."/>
            <person name="Hu Q."/>
            <person name="Zhang J."/>
            <person name="Meng L."/>
            <person name="Jin L."/>
            <person name="Tian Y."/>
            <person name="Lian J."/>
            <person name="Yang J."/>
            <person name="Miao G."/>
            <person name="Liu S."/>
            <person name="Liang Z."/>
            <person name="Yan F."/>
            <person name="Li Y."/>
            <person name="Sun B."/>
            <person name="Zhang H."/>
            <person name="Zhang J."/>
            <person name="Zhu Y."/>
            <person name="Du M."/>
            <person name="Zhao Y."/>
            <person name="Schartl M."/>
            <person name="Tang Q."/>
            <person name="Wang J."/>
        </authorList>
    </citation>
    <scope>NUCLEOTIDE SEQUENCE</scope>
</reference>
<dbReference type="Gene3D" id="3.30.70.600">
    <property type="entry name" value="Ribosomal protein S10 domain"/>
    <property type="match status" value="1"/>
</dbReference>
<dbReference type="CTD" id="51642"/>
<dbReference type="GO" id="GO:1990904">
    <property type="term" value="C:ribonucleoprotein complex"/>
    <property type="evidence" value="ECO:0007669"/>
    <property type="project" value="UniProtKB-KW"/>
</dbReference>
<keyword evidence="4" id="KW-0496">Mitochondrion</keyword>
<dbReference type="STRING" id="244447.ENSCSEP00000027185"/>
<evidence type="ECO:0000256" key="2">
    <source>
        <dbReference type="ARBA" id="ARBA00022946"/>
    </source>
</evidence>
<evidence type="ECO:0000256" key="7">
    <source>
        <dbReference type="ARBA" id="ARBA00071667"/>
    </source>
</evidence>
<dbReference type="OMA" id="MKQHTEA"/>
<dbReference type="PANTHER" id="PTHR13473:SF0">
    <property type="entry name" value="LARGE RIBOSOMAL SUBUNIT PROTEIN ML48"/>
    <property type="match status" value="1"/>
</dbReference>
<keyword evidence="5" id="KW-0687">Ribonucleoprotein</keyword>
<dbReference type="SUPFAM" id="SSF54999">
    <property type="entry name" value="Ribosomal protein S10"/>
    <property type="match status" value="1"/>
</dbReference>
<reference evidence="10" key="3">
    <citation type="submission" date="2025-09" db="UniProtKB">
        <authorList>
            <consortium name="Ensembl"/>
        </authorList>
    </citation>
    <scope>IDENTIFICATION</scope>
</reference>
<dbReference type="InterPro" id="IPR036838">
    <property type="entry name" value="Ribosomal_uS10_dom_sf"/>
</dbReference>
<evidence type="ECO:0000313" key="11">
    <source>
        <dbReference type="Proteomes" id="UP000265120"/>
    </source>
</evidence>
<dbReference type="OrthoDB" id="5984298at2759"/>
<feature type="domain" description="Small ribosomal subunit protein uS10" evidence="9">
    <location>
        <begin position="89"/>
        <end position="184"/>
    </location>
</feature>
<dbReference type="Ensembl" id="ENSCSET00000027551.1">
    <property type="protein sequence ID" value="ENSCSEP00000027185.1"/>
    <property type="gene ID" value="ENSCSEG00000017376.1"/>
</dbReference>
<dbReference type="RefSeq" id="XP_008316663.1">
    <property type="nucleotide sequence ID" value="XM_008318441.3"/>
</dbReference>
<accession>A0A3P8WRB2</accession>
<dbReference type="InParanoid" id="A0A3P8WRB2"/>
<dbReference type="Proteomes" id="UP000265120">
    <property type="component" value="Chromosome 1"/>
</dbReference>
<protein>
    <recommendedName>
        <fullName evidence="7">Large ribosomal subunit protein mL48</fullName>
    </recommendedName>
    <alternativeName>
        <fullName evidence="8">39S ribosomal protein L48, mitochondrial</fullName>
    </alternativeName>
</protein>
<evidence type="ECO:0000256" key="5">
    <source>
        <dbReference type="ARBA" id="ARBA00023274"/>
    </source>
</evidence>
<dbReference type="InterPro" id="IPR027487">
    <property type="entry name" value="Ribosomal_mL48"/>
</dbReference>
<dbReference type="FunFam" id="3.30.70.600:FF:000006">
    <property type="entry name" value="39S ribosomal protein L48, mitochondrial"/>
    <property type="match status" value="1"/>
</dbReference>
<evidence type="ECO:0000256" key="6">
    <source>
        <dbReference type="ARBA" id="ARBA00061445"/>
    </source>
</evidence>
<reference evidence="10" key="2">
    <citation type="submission" date="2025-08" db="UniProtKB">
        <authorList>
            <consortium name="Ensembl"/>
        </authorList>
    </citation>
    <scope>IDENTIFICATION</scope>
</reference>
<dbReference type="GO" id="GO:0005743">
    <property type="term" value="C:mitochondrial inner membrane"/>
    <property type="evidence" value="ECO:0007669"/>
    <property type="project" value="UniProtKB-ARBA"/>
</dbReference>
<proteinExistence type="inferred from homology"/>
<dbReference type="SMART" id="SM01403">
    <property type="entry name" value="Ribosomal_S10"/>
    <property type="match status" value="1"/>
</dbReference>
<evidence type="ECO:0000256" key="8">
    <source>
        <dbReference type="ARBA" id="ARBA00084068"/>
    </source>
</evidence>
<sequence length="209" mass="24311">MNVIFQKLRDSLTQQAFLLNKMIQLHRATPSIQHPVWGITNERQYYKMPTHGIGRWRHLLEKKVQRKKKDHLQMVPVVPSAGTVYGTLNVTLSGYDMTVVKCFSQYIHHMCNRLNIKVEECYALPTKTTEVMVMPKHGTKMSVDAVLKTHRRVVQLRSLSTELCPIFMDVLLKNLPEGVQLSVKEHTEEDFKARFKERPELQDLMAKLN</sequence>
<evidence type="ECO:0000256" key="3">
    <source>
        <dbReference type="ARBA" id="ARBA00022980"/>
    </source>
</evidence>
<keyword evidence="11" id="KW-1185">Reference proteome</keyword>
<keyword evidence="3" id="KW-0689">Ribosomal protein</keyword>
<dbReference type="KEGG" id="csem:103384775"/>
<dbReference type="InterPro" id="IPR027486">
    <property type="entry name" value="Ribosomal_uS10_dom"/>
</dbReference>
<keyword evidence="2" id="KW-0809">Transit peptide</keyword>
<evidence type="ECO:0000256" key="1">
    <source>
        <dbReference type="ARBA" id="ARBA00004173"/>
    </source>
</evidence>
<evidence type="ECO:0000256" key="4">
    <source>
        <dbReference type="ARBA" id="ARBA00023128"/>
    </source>
</evidence>
<dbReference type="GeneTree" id="ENSGT00390000012955"/>
<evidence type="ECO:0000313" key="10">
    <source>
        <dbReference type="Ensembl" id="ENSCSEP00000027185.1"/>
    </source>
</evidence>
<dbReference type="Pfam" id="PF00338">
    <property type="entry name" value="Ribosomal_S10"/>
    <property type="match status" value="1"/>
</dbReference>
<dbReference type="GeneID" id="103384775"/>
<evidence type="ECO:0000259" key="9">
    <source>
        <dbReference type="SMART" id="SM01403"/>
    </source>
</evidence>
<comment type="subcellular location">
    <subcellularLocation>
        <location evidence="1">Mitochondrion</location>
    </subcellularLocation>
</comment>
<comment type="similarity">
    <text evidence="6">Belongs to the mitochondrion-specific ribosomal protein mL48 family.</text>
</comment>
<dbReference type="GO" id="GO:0005761">
    <property type="term" value="C:mitochondrial ribosome"/>
    <property type="evidence" value="ECO:0007669"/>
    <property type="project" value="InterPro"/>
</dbReference>
<name>A0A3P8WRB2_CYNSE</name>
<dbReference type="AlphaFoldDB" id="A0A3P8WRB2"/>
<dbReference type="PANTHER" id="PTHR13473">
    <property type="entry name" value="MITOCHONDRIAL RIBOSOMAL PROTEIN L48"/>
    <property type="match status" value="1"/>
</dbReference>